<dbReference type="PANTHER" id="PTHR31196">
    <property type="entry name" value="RNA POLYMERASE II NUCLEAR LOCALIZATION PROTEIN SLC7A6OS-RELATED"/>
    <property type="match status" value="1"/>
</dbReference>
<evidence type="ECO:0000313" key="2">
    <source>
        <dbReference type="EMBL" id="KAF9485884.1"/>
    </source>
</evidence>
<dbReference type="InterPro" id="IPR040218">
    <property type="entry name" value="SLC7A6OS"/>
</dbReference>
<accession>A0A9P5ZDV1</accession>
<evidence type="ECO:0000313" key="3">
    <source>
        <dbReference type="Proteomes" id="UP000807469"/>
    </source>
</evidence>
<dbReference type="AlphaFoldDB" id="A0A9P5ZDV1"/>
<name>A0A9P5ZDV1_9AGAR</name>
<dbReference type="OrthoDB" id="6255506at2759"/>
<keyword evidence="3" id="KW-1185">Reference proteome</keyword>
<sequence>MQTESSTTVLSAPITNSTTSPNPSYTILRIKRKRNEEPLDALVVESRLPRKKSRGAVGLFQYAQTVEDSVWDDATRQKSIQDEISRLARETAAKAVAEPKAGGPSAISELPASPTSRISKEEAVSRRYTIVNSEPKPSARRNPVVPPTVYPSKELEARKNARDFKMYDAVRQSETAMNVDEPSDMDKFLPMLNDYLNLHDVKQTNSEVPLAPAAVENKPPKVASDDEDYVWDVFYHRPATLTEWNAAANSVVCINQSMVIVLASHLPSRVTTRHPIPKKSSMKPMKTPTRRSITRTIILKMKTITAVMNFTNIPIMTTRWVIQTKKKHLIGAKTLHGCSRR</sequence>
<protein>
    <submittedName>
        <fullName evidence="2">Uncharacterized protein</fullName>
    </submittedName>
</protein>
<reference evidence="2" key="1">
    <citation type="submission" date="2020-11" db="EMBL/GenBank/DDBJ databases">
        <authorList>
            <consortium name="DOE Joint Genome Institute"/>
            <person name="Ahrendt S."/>
            <person name="Riley R."/>
            <person name="Andreopoulos W."/>
            <person name="Labutti K."/>
            <person name="Pangilinan J."/>
            <person name="Ruiz-Duenas F.J."/>
            <person name="Barrasa J.M."/>
            <person name="Sanchez-Garcia M."/>
            <person name="Camarero S."/>
            <person name="Miyauchi S."/>
            <person name="Serrano A."/>
            <person name="Linde D."/>
            <person name="Babiker R."/>
            <person name="Drula E."/>
            <person name="Ayuso-Fernandez I."/>
            <person name="Pacheco R."/>
            <person name="Padilla G."/>
            <person name="Ferreira P."/>
            <person name="Barriuso J."/>
            <person name="Kellner H."/>
            <person name="Castanera R."/>
            <person name="Alfaro M."/>
            <person name="Ramirez L."/>
            <person name="Pisabarro A.G."/>
            <person name="Kuo A."/>
            <person name="Tritt A."/>
            <person name="Lipzen A."/>
            <person name="He G."/>
            <person name="Yan M."/>
            <person name="Ng V."/>
            <person name="Cullen D."/>
            <person name="Martin F."/>
            <person name="Rosso M.-N."/>
            <person name="Henrissat B."/>
            <person name="Hibbett D."/>
            <person name="Martinez A.T."/>
            <person name="Grigoriev I.V."/>
        </authorList>
    </citation>
    <scope>NUCLEOTIDE SEQUENCE</scope>
    <source>
        <strain evidence="2">CIRM-BRFM 674</strain>
    </source>
</reference>
<dbReference type="Proteomes" id="UP000807469">
    <property type="component" value="Unassembled WGS sequence"/>
</dbReference>
<feature type="compositionally biased region" description="Low complexity" evidence="1">
    <location>
        <begin position="15"/>
        <end position="24"/>
    </location>
</feature>
<dbReference type="PANTHER" id="PTHR31196:SF2">
    <property type="entry name" value="RNA POLYMERASE II NUCLEAR LOCALIZATION PROTEIN SLC7A6OS-RELATED"/>
    <property type="match status" value="1"/>
</dbReference>
<dbReference type="EMBL" id="MU155133">
    <property type="protein sequence ID" value="KAF9485884.1"/>
    <property type="molecule type" value="Genomic_DNA"/>
</dbReference>
<comment type="caution">
    <text evidence="2">The sequence shown here is derived from an EMBL/GenBank/DDBJ whole genome shotgun (WGS) entry which is preliminary data.</text>
</comment>
<dbReference type="GO" id="GO:0032502">
    <property type="term" value="P:developmental process"/>
    <property type="evidence" value="ECO:0007669"/>
    <property type="project" value="TreeGrafter"/>
</dbReference>
<feature type="region of interest" description="Disordered" evidence="1">
    <location>
        <begin position="1"/>
        <end position="24"/>
    </location>
</feature>
<feature type="region of interest" description="Disordered" evidence="1">
    <location>
        <begin position="95"/>
        <end position="149"/>
    </location>
</feature>
<feature type="compositionally biased region" description="Polar residues" evidence="1">
    <location>
        <begin position="1"/>
        <end position="14"/>
    </location>
</feature>
<evidence type="ECO:0000256" key="1">
    <source>
        <dbReference type="SAM" id="MobiDB-lite"/>
    </source>
</evidence>
<gene>
    <name evidence="2" type="ORF">BDN70DRAFT_870810</name>
</gene>
<proteinExistence type="predicted"/>
<organism evidence="2 3">
    <name type="scientific">Pholiota conissans</name>
    <dbReference type="NCBI Taxonomy" id="109636"/>
    <lineage>
        <taxon>Eukaryota</taxon>
        <taxon>Fungi</taxon>
        <taxon>Dikarya</taxon>
        <taxon>Basidiomycota</taxon>
        <taxon>Agaricomycotina</taxon>
        <taxon>Agaricomycetes</taxon>
        <taxon>Agaricomycetidae</taxon>
        <taxon>Agaricales</taxon>
        <taxon>Agaricineae</taxon>
        <taxon>Strophariaceae</taxon>
        <taxon>Pholiota</taxon>
    </lineage>
</organism>